<reference evidence="4 5" key="1">
    <citation type="submission" date="2017-06" db="EMBL/GenBank/DDBJ databases">
        <authorList>
            <consortium name="Pathogen Informatics"/>
        </authorList>
    </citation>
    <scope>NUCLEOTIDE SEQUENCE [LARGE SCALE GENOMIC DNA]</scope>
    <source>
        <strain evidence="4 5">NCTC13015</strain>
    </source>
</reference>
<dbReference type="AlphaFoldDB" id="A0A239Y4E4"/>
<gene>
    <name evidence="4" type="ORF">SAMEA4535761_00138</name>
</gene>
<proteinExistence type="predicted"/>
<keyword evidence="4" id="KW-0808">Transferase</keyword>
<dbReference type="GO" id="GO:0003677">
    <property type="term" value="F:DNA binding"/>
    <property type="evidence" value="ECO:0007669"/>
    <property type="project" value="UniProtKB-UniRule"/>
</dbReference>
<evidence type="ECO:0000313" key="4">
    <source>
        <dbReference type="EMBL" id="SNV53124.1"/>
    </source>
</evidence>
<dbReference type="InterPro" id="IPR001647">
    <property type="entry name" value="HTH_TetR"/>
</dbReference>
<keyword evidence="1 2" id="KW-0238">DNA-binding</keyword>
<dbReference type="PROSITE" id="PS50977">
    <property type="entry name" value="HTH_TETR_2"/>
    <property type="match status" value="1"/>
</dbReference>
<dbReference type="EMBL" id="LT906467">
    <property type="protein sequence ID" value="SNV53124.1"/>
    <property type="molecule type" value="Genomic_DNA"/>
</dbReference>
<evidence type="ECO:0000259" key="3">
    <source>
        <dbReference type="PROSITE" id="PS50977"/>
    </source>
</evidence>
<dbReference type="PANTHER" id="PTHR43479:SF11">
    <property type="entry name" value="ACREF_ENVCD OPERON REPRESSOR-RELATED"/>
    <property type="match status" value="1"/>
</dbReference>
<protein>
    <submittedName>
        <fullName evidence="4">Probable dihydroxyacetone kinase regulator</fullName>
    </submittedName>
</protein>
<dbReference type="Proteomes" id="UP000215374">
    <property type="component" value="Chromosome 1"/>
</dbReference>
<name>A0A239Y4E4_9CORY</name>
<accession>A0A239Y4E4</accession>
<dbReference type="RefSeq" id="WP_051904672.1">
    <property type="nucleotide sequence ID" value="NZ_CP009211.1"/>
</dbReference>
<sequence length="197" mass="21697">MTQAKNVARRQGSVDPRAVRTREALVSATIELLATKRVDQLSVSGIVKAAQVSRQVFYEHFQDRDGVVLAAGEAVLAPAYEEFAANFVGDESYPEQVRQLARAIEPYRPMVCHLIDSPVHAKLNQVLCALLFTPIRDGLREMLDEQGKKASGQLLDDAAVFMIAGTQNLFIRAYRDQLGAGATAERIEQLRLLLGGF</sequence>
<dbReference type="GO" id="GO:0016301">
    <property type="term" value="F:kinase activity"/>
    <property type="evidence" value="ECO:0007669"/>
    <property type="project" value="UniProtKB-KW"/>
</dbReference>
<keyword evidence="4" id="KW-0418">Kinase</keyword>
<feature type="domain" description="HTH tetR-type" evidence="3">
    <location>
        <begin position="19"/>
        <end position="79"/>
    </location>
</feature>
<dbReference type="OrthoDB" id="3193022at2"/>
<dbReference type="Pfam" id="PF00440">
    <property type="entry name" value="TetR_N"/>
    <property type="match status" value="1"/>
</dbReference>
<feature type="DNA-binding region" description="H-T-H motif" evidence="2">
    <location>
        <begin position="42"/>
        <end position="61"/>
    </location>
</feature>
<dbReference type="InterPro" id="IPR050624">
    <property type="entry name" value="HTH-type_Tx_Regulator"/>
</dbReference>
<evidence type="ECO:0000313" key="5">
    <source>
        <dbReference type="Proteomes" id="UP000215374"/>
    </source>
</evidence>
<evidence type="ECO:0000256" key="1">
    <source>
        <dbReference type="ARBA" id="ARBA00023125"/>
    </source>
</evidence>
<dbReference type="InterPro" id="IPR009057">
    <property type="entry name" value="Homeodomain-like_sf"/>
</dbReference>
<dbReference type="SUPFAM" id="SSF46689">
    <property type="entry name" value="Homeodomain-like"/>
    <property type="match status" value="1"/>
</dbReference>
<dbReference type="PANTHER" id="PTHR43479">
    <property type="entry name" value="ACREF/ENVCD OPERON REPRESSOR-RELATED"/>
    <property type="match status" value="1"/>
</dbReference>
<evidence type="ECO:0000256" key="2">
    <source>
        <dbReference type="PROSITE-ProRule" id="PRU00335"/>
    </source>
</evidence>
<organism evidence="4 5">
    <name type="scientific">Corynebacterium imitans</name>
    <dbReference type="NCBI Taxonomy" id="156978"/>
    <lineage>
        <taxon>Bacteria</taxon>
        <taxon>Bacillati</taxon>
        <taxon>Actinomycetota</taxon>
        <taxon>Actinomycetes</taxon>
        <taxon>Mycobacteriales</taxon>
        <taxon>Corynebacteriaceae</taxon>
        <taxon>Corynebacterium</taxon>
    </lineage>
</organism>
<dbReference type="Gene3D" id="1.10.357.10">
    <property type="entry name" value="Tetracycline Repressor, domain 2"/>
    <property type="match status" value="1"/>
</dbReference>